<keyword evidence="1" id="KW-1133">Transmembrane helix</keyword>
<proteinExistence type="predicted"/>
<sequence length="226" mass="26113">MLLYVLVALIAAMVLAIVALTAYYRSLTPHRRRYYWDLESGGPPDLGMMEEFTLANTTKVNEEELEITLMLIFFFTNSIFHIREGAQLASVFAPLELILLLYTQRVRLSVRIAVAVYLPCQSLEEDLVLKYIQQALLLKLDSNTRKLATELANYLDYSRKANHPPYSPDLAPNDFLLYPKIKKDLKGRRFDSIPEIKENTKNILKILTDEDFQRCFDIWKKDGTSV</sequence>
<name>A0ABY6L4Z9_9ARAC</name>
<evidence type="ECO:0000313" key="3">
    <source>
        <dbReference type="Proteomes" id="UP001235939"/>
    </source>
</evidence>
<evidence type="ECO:0000256" key="1">
    <source>
        <dbReference type="SAM" id="Phobius"/>
    </source>
</evidence>
<gene>
    <name evidence="2" type="ORF">LAZ67_13001813</name>
</gene>
<dbReference type="Gene3D" id="3.30.420.10">
    <property type="entry name" value="Ribonuclease H-like superfamily/Ribonuclease H"/>
    <property type="match status" value="1"/>
</dbReference>
<reference evidence="2 3" key="1">
    <citation type="submission" date="2022-01" db="EMBL/GenBank/DDBJ databases">
        <title>A chromosomal length assembly of Cordylochernes scorpioides.</title>
        <authorList>
            <person name="Zeh D."/>
            <person name="Zeh J."/>
        </authorList>
    </citation>
    <scope>NUCLEOTIDE SEQUENCE [LARGE SCALE GENOMIC DNA]</scope>
    <source>
        <strain evidence="2">IN4F17</strain>
        <tissue evidence="2">Whole Body</tissue>
    </source>
</reference>
<keyword evidence="1" id="KW-0472">Membrane</keyword>
<dbReference type="Proteomes" id="UP001235939">
    <property type="component" value="Chromosome 13"/>
</dbReference>
<evidence type="ECO:0000313" key="2">
    <source>
        <dbReference type="EMBL" id="UYV75919.1"/>
    </source>
</evidence>
<organism evidence="2 3">
    <name type="scientific">Cordylochernes scorpioides</name>
    <dbReference type="NCBI Taxonomy" id="51811"/>
    <lineage>
        <taxon>Eukaryota</taxon>
        <taxon>Metazoa</taxon>
        <taxon>Ecdysozoa</taxon>
        <taxon>Arthropoda</taxon>
        <taxon>Chelicerata</taxon>
        <taxon>Arachnida</taxon>
        <taxon>Pseudoscorpiones</taxon>
        <taxon>Cheliferoidea</taxon>
        <taxon>Chernetidae</taxon>
        <taxon>Cordylochernes</taxon>
    </lineage>
</organism>
<accession>A0ABY6L4Z9</accession>
<protein>
    <submittedName>
        <fullName evidence="2">Uncharacterized protein</fullName>
    </submittedName>
</protein>
<dbReference type="InterPro" id="IPR036397">
    <property type="entry name" value="RNaseH_sf"/>
</dbReference>
<keyword evidence="1" id="KW-0812">Transmembrane</keyword>
<feature type="transmembrane region" description="Helical" evidence="1">
    <location>
        <begin position="6"/>
        <end position="24"/>
    </location>
</feature>
<keyword evidence="3" id="KW-1185">Reference proteome</keyword>
<dbReference type="EMBL" id="CP092875">
    <property type="protein sequence ID" value="UYV75919.1"/>
    <property type="molecule type" value="Genomic_DNA"/>
</dbReference>